<feature type="domain" description="C2H2-type" evidence="9">
    <location>
        <begin position="391"/>
        <end position="418"/>
    </location>
</feature>
<feature type="region of interest" description="Disordered" evidence="8">
    <location>
        <begin position="139"/>
        <end position="165"/>
    </location>
</feature>
<evidence type="ECO:0000256" key="2">
    <source>
        <dbReference type="ARBA" id="ARBA00022723"/>
    </source>
</evidence>
<keyword evidence="4 7" id="KW-0863">Zinc-finger</keyword>
<feature type="domain" description="C2H2-type" evidence="9">
    <location>
        <begin position="362"/>
        <end position="390"/>
    </location>
</feature>
<keyword evidence="3" id="KW-0677">Repeat</keyword>
<feature type="region of interest" description="Disordered" evidence="8">
    <location>
        <begin position="302"/>
        <end position="352"/>
    </location>
</feature>
<dbReference type="GO" id="GO:0005634">
    <property type="term" value="C:nucleus"/>
    <property type="evidence" value="ECO:0007669"/>
    <property type="project" value="UniProtKB-SubCell"/>
</dbReference>
<evidence type="ECO:0000256" key="3">
    <source>
        <dbReference type="ARBA" id="ARBA00022737"/>
    </source>
</evidence>
<dbReference type="InterPro" id="IPR036236">
    <property type="entry name" value="Znf_C2H2_sf"/>
</dbReference>
<evidence type="ECO:0000256" key="4">
    <source>
        <dbReference type="ARBA" id="ARBA00022771"/>
    </source>
</evidence>
<keyword evidence="2" id="KW-0479">Metal-binding</keyword>
<organism evidence="10 11">
    <name type="scientific">Anopheles culicifacies</name>
    <dbReference type="NCBI Taxonomy" id="139723"/>
    <lineage>
        <taxon>Eukaryota</taxon>
        <taxon>Metazoa</taxon>
        <taxon>Ecdysozoa</taxon>
        <taxon>Arthropoda</taxon>
        <taxon>Hexapoda</taxon>
        <taxon>Insecta</taxon>
        <taxon>Pterygota</taxon>
        <taxon>Neoptera</taxon>
        <taxon>Endopterygota</taxon>
        <taxon>Diptera</taxon>
        <taxon>Nematocera</taxon>
        <taxon>Culicoidea</taxon>
        <taxon>Culicidae</taxon>
        <taxon>Anophelinae</taxon>
        <taxon>Anopheles</taxon>
        <taxon>culicifacies species complex</taxon>
    </lineage>
</organism>
<proteinExistence type="predicted"/>
<dbReference type="EnsemblMetazoa" id="ACUA017801-RA">
    <property type="protein sequence ID" value="ACUA017801-PA"/>
    <property type="gene ID" value="ACUA017801"/>
</dbReference>
<dbReference type="PANTHER" id="PTHR24393">
    <property type="entry name" value="ZINC FINGER PROTEIN"/>
    <property type="match status" value="1"/>
</dbReference>
<keyword evidence="6" id="KW-0539">Nucleus</keyword>
<dbReference type="FunFam" id="3.30.160.60:FF:001666">
    <property type="entry name" value="MDS1 and EVI1 complex locus"/>
    <property type="match status" value="1"/>
</dbReference>
<dbReference type="STRING" id="139723.A0A182MGL7"/>
<evidence type="ECO:0000256" key="5">
    <source>
        <dbReference type="ARBA" id="ARBA00022833"/>
    </source>
</evidence>
<evidence type="ECO:0000259" key="9">
    <source>
        <dbReference type="PROSITE" id="PS50157"/>
    </source>
</evidence>
<feature type="domain" description="C2H2-type" evidence="9">
    <location>
        <begin position="448"/>
        <end position="475"/>
    </location>
</feature>
<dbReference type="EMBL" id="AXCM01011597">
    <property type="status" value="NOT_ANNOTATED_CDS"/>
    <property type="molecule type" value="Genomic_DNA"/>
</dbReference>
<reference evidence="11" key="1">
    <citation type="submission" date="2013-09" db="EMBL/GenBank/DDBJ databases">
        <title>The Genome Sequence of Anopheles culicifacies species A.</title>
        <authorList>
            <consortium name="The Broad Institute Genomics Platform"/>
            <person name="Neafsey D.E."/>
            <person name="Besansky N."/>
            <person name="Howell P."/>
            <person name="Walton C."/>
            <person name="Young S.K."/>
            <person name="Zeng Q."/>
            <person name="Gargeya S."/>
            <person name="Fitzgerald M."/>
            <person name="Haas B."/>
            <person name="Abouelleil A."/>
            <person name="Allen A.W."/>
            <person name="Alvarado L."/>
            <person name="Arachchi H.M."/>
            <person name="Berlin A.M."/>
            <person name="Chapman S.B."/>
            <person name="Gainer-Dewar J."/>
            <person name="Goldberg J."/>
            <person name="Griggs A."/>
            <person name="Gujja S."/>
            <person name="Hansen M."/>
            <person name="Howarth C."/>
            <person name="Imamovic A."/>
            <person name="Ireland A."/>
            <person name="Larimer J."/>
            <person name="McCowan C."/>
            <person name="Murphy C."/>
            <person name="Pearson M."/>
            <person name="Poon T.W."/>
            <person name="Priest M."/>
            <person name="Roberts A."/>
            <person name="Saif S."/>
            <person name="Shea T."/>
            <person name="Sisk P."/>
            <person name="Sykes S."/>
            <person name="Wortman J."/>
            <person name="Nusbaum C."/>
            <person name="Birren B."/>
        </authorList>
    </citation>
    <scope>NUCLEOTIDE SEQUENCE [LARGE SCALE GENOMIC DNA]</scope>
    <source>
        <strain evidence="11">A-37</strain>
    </source>
</reference>
<keyword evidence="5" id="KW-0862">Zinc</keyword>
<reference evidence="10" key="2">
    <citation type="submission" date="2020-05" db="UniProtKB">
        <authorList>
            <consortium name="EnsemblMetazoa"/>
        </authorList>
    </citation>
    <scope>IDENTIFICATION</scope>
    <source>
        <strain evidence="10">A-37</strain>
    </source>
</reference>
<dbReference type="Gene3D" id="3.30.160.60">
    <property type="entry name" value="Classic Zinc Finger"/>
    <property type="match status" value="3"/>
</dbReference>
<dbReference type="GO" id="GO:0008270">
    <property type="term" value="F:zinc ion binding"/>
    <property type="evidence" value="ECO:0007669"/>
    <property type="project" value="UniProtKB-KW"/>
</dbReference>
<dbReference type="PROSITE" id="PS00028">
    <property type="entry name" value="ZINC_FINGER_C2H2_1"/>
    <property type="match status" value="4"/>
</dbReference>
<evidence type="ECO:0000256" key="8">
    <source>
        <dbReference type="SAM" id="MobiDB-lite"/>
    </source>
</evidence>
<feature type="domain" description="C2H2-type" evidence="9">
    <location>
        <begin position="420"/>
        <end position="447"/>
    </location>
</feature>
<dbReference type="SUPFAM" id="SSF57667">
    <property type="entry name" value="beta-beta-alpha zinc fingers"/>
    <property type="match status" value="3"/>
</dbReference>
<evidence type="ECO:0000256" key="1">
    <source>
        <dbReference type="ARBA" id="ARBA00004123"/>
    </source>
</evidence>
<feature type="compositionally biased region" description="Pro residues" evidence="8">
    <location>
        <begin position="147"/>
        <end position="160"/>
    </location>
</feature>
<feature type="compositionally biased region" description="Pro residues" evidence="8">
    <location>
        <begin position="324"/>
        <end position="335"/>
    </location>
</feature>
<evidence type="ECO:0000256" key="7">
    <source>
        <dbReference type="PROSITE-ProRule" id="PRU00042"/>
    </source>
</evidence>
<protein>
    <recommendedName>
        <fullName evidence="9">C2H2-type domain-containing protein</fullName>
    </recommendedName>
</protein>
<keyword evidence="11" id="KW-1185">Reference proteome</keyword>
<dbReference type="PANTHER" id="PTHR24393:SF34">
    <property type="entry name" value="PR_SET DOMAIN 13"/>
    <property type="match status" value="1"/>
</dbReference>
<dbReference type="GO" id="GO:0000978">
    <property type="term" value="F:RNA polymerase II cis-regulatory region sequence-specific DNA binding"/>
    <property type="evidence" value="ECO:0007669"/>
    <property type="project" value="TreeGrafter"/>
</dbReference>
<sequence length="490" mass="54143">MQTNTLDVMASDTFSGGWSAIPYGYSDYSSVPSADWMTTPATNLESARHSCDTMGQQNNFFQPASGKGIHRIPSQASPIETIEADSSQNSYSYATSYHHQHQTVSYAPHQQPQPARKLSTAGARYVPQGYYTQTGRTLTTVANGSPVPQPSLYPSPPGQMPPSDETSYNSKPFGMVYMNGNHTSAPIGYTGYTEPTLTNLCNGPVSNDLYQPYNVSSMGYGSESAPAFSAISLPPLDLPYTPLKYDAWNSESSIIQPLMSPMEHPIAIKQEYISSAYNSPSPSTIAGGSCIKMELLSDTSRSPPLISIPVPDEQEPSQDTCKPSPSPHLPPPPTKPIKTGNHAGSVPARKVTRKSNNYGDQYACQECQRTFARQCGLTQHIKWHHTGDKPFRCATCGKCFSEQVALDDHLERHTSIDKPHQCKQCPKAFFHKNDLRRHGFQHTGKAPHACRYCSKTFARKDHCHSHEVSHERKLQRKQRKVKTDTTQQTN</sequence>
<accession>A0A182MGL7</accession>
<dbReference type="GO" id="GO:0001228">
    <property type="term" value="F:DNA-binding transcription activator activity, RNA polymerase II-specific"/>
    <property type="evidence" value="ECO:0007669"/>
    <property type="project" value="TreeGrafter"/>
</dbReference>
<evidence type="ECO:0000256" key="6">
    <source>
        <dbReference type="ARBA" id="ARBA00023242"/>
    </source>
</evidence>
<dbReference type="Proteomes" id="UP000075883">
    <property type="component" value="Unassembled WGS sequence"/>
</dbReference>
<dbReference type="VEuPathDB" id="VectorBase:ACUA017801"/>
<evidence type="ECO:0000313" key="11">
    <source>
        <dbReference type="Proteomes" id="UP000075883"/>
    </source>
</evidence>
<evidence type="ECO:0000313" key="10">
    <source>
        <dbReference type="EnsemblMetazoa" id="ACUA017801-PA"/>
    </source>
</evidence>
<dbReference type="SMART" id="SM00355">
    <property type="entry name" value="ZnF_C2H2"/>
    <property type="match status" value="4"/>
</dbReference>
<name>A0A182MGL7_9DIPT</name>
<dbReference type="PROSITE" id="PS50157">
    <property type="entry name" value="ZINC_FINGER_C2H2_2"/>
    <property type="match status" value="4"/>
</dbReference>
<dbReference type="Pfam" id="PF00096">
    <property type="entry name" value="zf-C2H2"/>
    <property type="match status" value="2"/>
</dbReference>
<feature type="region of interest" description="Disordered" evidence="8">
    <location>
        <begin position="464"/>
        <end position="490"/>
    </location>
</feature>
<dbReference type="InterPro" id="IPR013087">
    <property type="entry name" value="Znf_C2H2_type"/>
</dbReference>
<comment type="subcellular location">
    <subcellularLocation>
        <location evidence="1">Nucleus</location>
    </subcellularLocation>
</comment>
<dbReference type="AlphaFoldDB" id="A0A182MGL7"/>